<feature type="domain" description="PiggyBac transposable element-derived protein" evidence="2">
    <location>
        <begin position="224"/>
        <end position="597"/>
    </location>
</feature>
<accession>A0A1B6HGN6</accession>
<dbReference type="EMBL" id="GECU01033927">
    <property type="protein sequence ID" value="JAS73779.1"/>
    <property type="molecule type" value="Transcribed_RNA"/>
</dbReference>
<feature type="region of interest" description="Disordered" evidence="1">
    <location>
        <begin position="34"/>
        <end position="56"/>
    </location>
</feature>
<organism evidence="3">
    <name type="scientific">Homalodisca liturata</name>
    <dbReference type="NCBI Taxonomy" id="320908"/>
    <lineage>
        <taxon>Eukaryota</taxon>
        <taxon>Metazoa</taxon>
        <taxon>Ecdysozoa</taxon>
        <taxon>Arthropoda</taxon>
        <taxon>Hexapoda</taxon>
        <taxon>Insecta</taxon>
        <taxon>Pterygota</taxon>
        <taxon>Neoptera</taxon>
        <taxon>Paraneoptera</taxon>
        <taxon>Hemiptera</taxon>
        <taxon>Auchenorrhyncha</taxon>
        <taxon>Membracoidea</taxon>
        <taxon>Cicadellidae</taxon>
        <taxon>Cicadellinae</taxon>
        <taxon>Proconiini</taxon>
        <taxon>Homalodisca</taxon>
    </lineage>
</organism>
<evidence type="ECO:0000313" key="3">
    <source>
        <dbReference type="EMBL" id="JAS73779.1"/>
    </source>
</evidence>
<sequence length="704" mass="80707">SSKHCHCQKSCSCFNCLLSSNYSTNKMPQGKLRTKAKLPASVAKKKAKATKGPTVSRKTVNKAVGDLKSKMHNVQEKTESTSDSEEVDMDIDTGTSSTPRGDVDHHVEEADFENYDSSDESTSSSLMDYSDNNDVVPYKLAQRTCDESNFQMIMGDIKCPVSLNIVYDQDESSSSPFLSPRQQCHRAAEWSNNWYRVYPPEPEVDVSTRFTVKKTGPSCKVLQDPFSYVMLFLTEPLWELMVTATNRHAHYILEARLASGDLTQNSRIAKWADVTVTEMKSFWAILINMGLYQRKDIEYYWRTDFMSYQGFYSKNMPLKRFQNILSMLSFSSLRGKQSEDPLVSLQEFIVLMNNNFKSYFVPKQEVRIDESVVYDERNIVFIKHKPDESESGIKKFEIRDSFTGYVLNVVFYSGEDFLSGSDDPFTKKVVAHLMKEVGLLGKGYHLFINNYFPKIPLAHWLLTKNTFLTGTVHKNSKELSENIVQTRLEVGKSVYFRKKLDSNTSPDSILLLKHRKSKIRKSMNIVTTACTAEERRVNSHNYKKIKPLLFFKYSAHLDGLRARNNSVDQLICTICPVRSFCKKIVFNIMDMALQNAYILYKMQNSQAKSRHEFLINAVHNLSATKDHLQPLLVANSKPDSTTHRLERGSNSSMKVCVVCSEEGKMKQRTTWMCSGCKCGVHVQCYSRMRHGIRPMKERRVQPKM</sequence>
<proteinExistence type="predicted"/>
<evidence type="ECO:0000259" key="2">
    <source>
        <dbReference type="Pfam" id="PF13843"/>
    </source>
</evidence>
<name>A0A1B6HGN6_9HEMI</name>
<dbReference type="CDD" id="cd00029">
    <property type="entry name" value="C1"/>
    <property type="match status" value="1"/>
</dbReference>
<dbReference type="EMBL" id="GECU01015162">
    <property type="protein sequence ID" value="JAS92544.1"/>
    <property type="molecule type" value="Transcribed_RNA"/>
</dbReference>
<gene>
    <name evidence="3" type="ORF">g.22226</name>
    <name evidence="4" type="ORF">g.22230</name>
</gene>
<evidence type="ECO:0000313" key="4">
    <source>
        <dbReference type="EMBL" id="JAS92544.1"/>
    </source>
</evidence>
<reference evidence="3" key="1">
    <citation type="submission" date="2015-11" db="EMBL/GenBank/DDBJ databases">
        <title>De novo transcriptome assembly of four potential Pierce s Disease insect vectors from Arizona vineyards.</title>
        <authorList>
            <person name="Tassone E.E."/>
        </authorList>
    </citation>
    <scope>NUCLEOTIDE SEQUENCE</scope>
</reference>
<feature type="compositionally biased region" description="Acidic residues" evidence="1">
    <location>
        <begin position="110"/>
        <end position="119"/>
    </location>
</feature>
<dbReference type="AlphaFoldDB" id="A0A1B6HGN6"/>
<protein>
    <recommendedName>
        <fullName evidence="2">PiggyBac transposable element-derived protein domain-containing protein</fullName>
    </recommendedName>
</protein>
<dbReference type="Pfam" id="PF13843">
    <property type="entry name" value="DDE_Tnp_1_7"/>
    <property type="match status" value="1"/>
</dbReference>
<feature type="non-terminal residue" evidence="3">
    <location>
        <position position="1"/>
    </location>
</feature>
<feature type="compositionally biased region" description="Low complexity" evidence="1">
    <location>
        <begin position="120"/>
        <end position="129"/>
    </location>
</feature>
<dbReference type="PANTHER" id="PTHR46599:SF3">
    <property type="entry name" value="PIGGYBAC TRANSPOSABLE ELEMENT-DERIVED PROTEIN 4"/>
    <property type="match status" value="1"/>
</dbReference>
<feature type="compositionally biased region" description="Acidic residues" evidence="1">
    <location>
        <begin position="82"/>
        <end position="91"/>
    </location>
</feature>
<dbReference type="SUPFAM" id="SSF57889">
    <property type="entry name" value="Cysteine-rich domain"/>
    <property type="match status" value="1"/>
</dbReference>
<dbReference type="InterPro" id="IPR029526">
    <property type="entry name" value="PGBD"/>
</dbReference>
<feature type="region of interest" description="Disordered" evidence="1">
    <location>
        <begin position="70"/>
        <end position="129"/>
    </location>
</feature>
<dbReference type="PANTHER" id="PTHR46599">
    <property type="entry name" value="PIGGYBAC TRANSPOSABLE ELEMENT-DERIVED PROTEIN 4"/>
    <property type="match status" value="1"/>
</dbReference>
<dbReference type="InterPro" id="IPR046349">
    <property type="entry name" value="C1-like_sf"/>
</dbReference>
<feature type="compositionally biased region" description="Basic and acidic residues" evidence="1">
    <location>
        <begin position="70"/>
        <end position="80"/>
    </location>
</feature>
<evidence type="ECO:0000256" key="1">
    <source>
        <dbReference type="SAM" id="MobiDB-lite"/>
    </source>
</evidence>